<feature type="signal peptide" evidence="1">
    <location>
        <begin position="1"/>
        <end position="21"/>
    </location>
</feature>
<feature type="domain" description="Ysc84 actin-binding" evidence="2">
    <location>
        <begin position="103"/>
        <end position="224"/>
    </location>
</feature>
<dbReference type="Pfam" id="PF04366">
    <property type="entry name" value="Ysc84"/>
    <property type="match status" value="1"/>
</dbReference>
<name>A0A2U3K250_9BACT</name>
<dbReference type="PANTHER" id="PTHR15629">
    <property type="entry name" value="SH3YL1 PROTEIN"/>
    <property type="match status" value="1"/>
</dbReference>
<gene>
    <name evidence="3" type="ORF">SBA1_120089</name>
</gene>
<evidence type="ECO:0000259" key="2">
    <source>
        <dbReference type="Pfam" id="PF04366"/>
    </source>
</evidence>
<sequence length="231" mass="24178">MKKCAGLSLIVVLLSSLFVFADDQAKESKATDRVQAAADVLNEIQAAPDKGIPQKILGSSECVAVVPSMLKGGFIFGAKYGRGIASCRTPKGWSAPAFFTIEGGSFGLQIGGQAVDLVLLIMNKNGVQHLLSSQFSLGADASVAAGPVGREAEGDTDWKMRSEVLTYSRARGIFAGVTLNGAVVKQDKNSTRDFYGRMVTSKASLIGEVDAPAAASAFLTTLAKWAQEAAK</sequence>
<dbReference type="PANTHER" id="PTHR15629:SF2">
    <property type="entry name" value="SH3 DOMAIN-CONTAINING YSC84-LIKE PROTEIN 1"/>
    <property type="match status" value="1"/>
</dbReference>
<dbReference type="AlphaFoldDB" id="A0A2U3K250"/>
<feature type="chain" id="PRO_5015693654" description="Ysc84 actin-binding domain-containing protein" evidence="1">
    <location>
        <begin position="22"/>
        <end position="231"/>
    </location>
</feature>
<dbReference type="InterPro" id="IPR051702">
    <property type="entry name" value="SH3_domain_YSC84-like"/>
</dbReference>
<evidence type="ECO:0000313" key="4">
    <source>
        <dbReference type="Proteomes" id="UP000238701"/>
    </source>
</evidence>
<protein>
    <recommendedName>
        <fullName evidence="2">Ysc84 actin-binding domain-containing protein</fullName>
    </recommendedName>
</protein>
<proteinExistence type="predicted"/>
<evidence type="ECO:0000256" key="1">
    <source>
        <dbReference type="SAM" id="SignalP"/>
    </source>
</evidence>
<reference evidence="4" key="1">
    <citation type="submission" date="2018-02" db="EMBL/GenBank/DDBJ databases">
        <authorList>
            <person name="Hausmann B."/>
        </authorList>
    </citation>
    <scope>NUCLEOTIDE SEQUENCE [LARGE SCALE GENOMIC DNA]</scope>
    <source>
        <strain evidence="4">Peat soil MAG SbA1</strain>
    </source>
</reference>
<dbReference type="EMBL" id="OMOD01000024">
    <property type="protein sequence ID" value="SPF33735.1"/>
    <property type="molecule type" value="Genomic_DNA"/>
</dbReference>
<dbReference type="Proteomes" id="UP000238701">
    <property type="component" value="Unassembled WGS sequence"/>
</dbReference>
<dbReference type="InterPro" id="IPR007461">
    <property type="entry name" value="Ysc84_actin-binding"/>
</dbReference>
<evidence type="ECO:0000313" key="3">
    <source>
        <dbReference type="EMBL" id="SPF33735.1"/>
    </source>
</evidence>
<dbReference type="OrthoDB" id="9782434at2"/>
<dbReference type="CDD" id="cd11524">
    <property type="entry name" value="SYLF"/>
    <property type="match status" value="1"/>
</dbReference>
<organism evidence="3 4">
    <name type="scientific">Candidatus Sulfotelmatobacter kueseliae</name>
    <dbReference type="NCBI Taxonomy" id="2042962"/>
    <lineage>
        <taxon>Bacteria</taxon>
        <taxon>Pseudomonadati</taxon>
        <taxon>Acidobacteriota</taxon>
        <taxon>Terriglobia</taxon>
        <taxon>Terriglobales</taxon>
        <taxon>Candidatus Korobacteraceae</taxon>
        <taxon>Candidatus Sulfotelmatobacter</taxon>
    </lineage>
</organism>
<accession>A0A2U3K250</accession>
<keyword evidence="1" id="KW-0732">Signal</keyword>
<dbReference type="GO" id="GO:0035091">
    <property type="term" value="F:phosphatidylinositol binding"/>
    <property type="evidence" value="ECO:0007669"/>
    <property type="project" value="TreeGrafter"/>
</dbReference>